<dbReference type="InterPro" id="IPR004147">
    <property type="entry name" value="ABC1_dom"/>
</dbReference>
<feature type="non-terminal residue" evidence="3">
    <location>
        <position position="1492"/>
    </location>
</feature>
<accession>A0A813FXU6</accession>
<evidence type="ECO:0000313" key="3">
    <source>
        <dbReference type="EMBL" id="CAE8619323.1"/>
    </source>
</evidence>
<feature type="compositionally biased region" description="Low complexity" evidence="1">
    <location>
        <begin position="1304"/>
        <end position="1322"/>
    </location>
</feature>
<keyword evidence="4" id="KW-1185">Reference proteome</keyword>
<feature type="region of interest" description="Disordered" evidence="1">
    <location>
        <begin position="1"/>
        <end position="39"/>
    </location>
</feature>
<name>A0A813FXU6_POLGL</name>
<dbReference type="InterPro" id="IPR011009">
    <property type="entry name" value="Kinase-like_dom_sf"/>
</dbReference>
<evidence type="ECO:0000313" key="4">
    <source>
        <dbReference type="Proteomes" id="UP000654075"/>
    </source>
</evidence>
<protein>
    <recommendedName>
        <fullName evidence="2">ABC1 atypical kinase-like domain-containing protein</fullName>
    </recommendedName>
</protein>
<dbReference type="Proteomes" id="UP000654075">
    <property type="component" value="Unassembled WGS sequence"/>
</dbReference>
<dbReference type="EMBL" id="CAJNNV010026962">
    <property type="protein sequence ID" value="CAE8619323.1"/>
    <property type="molecule type" value="Genomic_DNA"/>
</dbReference>
<dbReference type="PANTHER" id="PTHR43173:SF22">
    <property type="entry name" value="OS07G0227800 PROTEIN"/>
    <property type="match status" value="1"/>
</dbReference>
<feature type="region of interest" description="Disordered" evidence="1">
    <location>
        <begin position="971"/>
        <end position="1037"/>
    </location>
</feature>
<gene>
    <name evidence="3" type="ORF">PGLA1383_LOCUS36914</name>
</gene>
<dbReference type="CDD" id="cd05121">
    <property type="entry name" value="ABC1_ADCK3-like"/>
    <property type="match status" value="1"/>
</dbReference>
<evidence type="ECO:0000256" key="1">
    <source>
        <dbReference type="SAM" id="MobiDB-lite"/>
    </source>
</evidence>
<evidence type="ECO:0000259" key="2">
    <source>
        <dbReference type="Pfam" id="PF03109"/>
    </source>
</evidence>
<feature type="compositionally biased region" description="Low complexity" evidence="1">
    <location>
        <begin position="976"/>
        <end position="1032"/>
    </location>
</feature>
<feature type="compositionally biased region" description="Basic and acidic residues" evidence="1">
    <location>
        <begin position="1282"/>
        <end position="1298"/>
    </location>
</feature>
<reference evidence="3" key="1">
    <citation type="submission" date="2021-02" db="EMBL/GenBank/DDBJ databases">
        <authorList>
            <person name="Dougan E. K."/>
            <person name="Rhodes N."/>
            <person name="Thang M."/>
            <person name="Chan C."/>
        </authorList>
    </citation>
    <scope>NUCLEOTIDE SEQUENCE</scope>
</reference>
<comment type="caution">
    <text evidence="3">The sequence shown here is derived from an EMBL/GenBank/DDBJ whole genome shotgun (WGS) entry which is preliminary data.</text>
</comment>
<feature type="region of interest" description="Disordered" evidence="1">
    <location>
        <begin position="1227"/>
        <end position="1324"/>
    </location>
</feature>
<proteinExistence type="predicted"/>
<sequence>SSQTATSSSSRRLDVEPAHEQVLSTGRLPTASAPRKQLEGPALFRSFTAAANLSGSQAGWLAESQKPKGPPLIYDEQRSLECSMSPASGAPLLAACPVGAGAGQSPVGGGTRGQKLSHHMLLGASGRRRPMFRAALGVAGSVALALRGGASSWRVVPVPEGSSSSSSSSSSSGVSFCFGQAFCPGGVSASHWDTRPLSSPVPHFLPTPGAAGSSRGLRTARSAAAAAAGGAAAGSAATDGSRSQEEARRLLDDILGVVSAAGPQAGAVRSLQALKAAVLTAVDAVQGGEAQDVLQALQGMARGDEVVDDAPLARLLRKLFQRLGSTYVKLGQFIASSPTLFPAAYVREFQQSLDRTEPTSFDVVQRTLEKDLGRPLSAVFRSFEREALASASVAQVHSAVLLTGERVAVKVQKPGVGEVLQADLGFLYIAARTLEFLSPELARTSLVDLVSEIRNSMLSELDFRKELQHMDIFRKFLRENGLDAIAAAPRTYPEFSGEKVLTMELFQGVPLTDLEGIRGYSKNPEATLINALNVWALSVRGCELFHADVHAGNLLVLTDGRVGFIDFGIVGRVPPKIWSAIEGLTVAFVANDARGMARNLVAMGATDTAVDEQRLAEDVAAILARISGLQAEVVQRSREDGRVTTEVGIDSEQVTELLFEIVRATDANGLKLPREFALLVKQVPEQNIPSLSVAMSSSAMVHAVTVRLSWRLGLASALMVALGYPGEIQLLGLASALMVALGYPGEIQLLGLASALMAALGYPGEIQLLGLASALMVALGYPGEIQLLGLASALMVALGYPGEIQLLGLASALMVALGYPGGDCELELEAGLGQAPDGSARDVRVTGGPLRIEHNKRQELDRKQVASKRGQVPLGRRGAMSPSLSRGWPLCMSRWGTDRRSDLPAMQLFARDRQLGQVERPMPACKKTAERLLLERQAAGRAVQEECCRPDRERKGLRELSLETWLQRCEEGSGSGINNDSKINSNNNSNNNNSSNNNSNSINNADNSNNNNSNTNTNSSSSNSNSDSSSSSGARLQRHRTALLRNFDSVEQVLSLYLRGSGAHLGAGAGAGTAAGAPAEPASSFSLHAQFFIDLGIASPAERELFQASVRRALQEEEGGGLRNEEVVGRARGLWPAEAFRSYSWAAWLRDVDGGSRCLNCYIDRLEEQYDTLEQIVELYSERQSTRPKLDRIQAASATWLAFPQGLHLRGLLDRYLLSATCGSRRGCYDQPNNNNNNSNNKKNNDHNKKKNNNSNNNKNNKSNDHTNNSSGSGSGSGSGRARRDCTDKPESSEHNNNDDNINDNKNNNDNNDNNNKNNDNNGYSLDCQLFQQMGVSNAEHRAILEDWLLDGWRAESCAVSDSDQEVEASSATESPQHEMDPSGLLLEEYCATLQENYDTPEQVLRLYTEALVPGVWNPMFFEDCGVVRPEHQTLFAMWLSAARGRPSSPKDELAAAKPPPPALLHEGALAEVCGSPAGLGGSVHSRFEAVD</sequence>
<dbReference type="PANTHER" id="PTHR43173">
    <property type="entry name" value="ABC1 FAMILY PROTEIN"/>
    <property type="match status" value="1"/>
</dbReference>
<dbReference type="SUPFAM" id="SSF56112">
    <property type="entry name" value="Protein kinase-like (PK-like)"/>
    <property type="match status" value="1"/>
</dbReference>
<feature type="region of interest" description="Disordered" evidence="1">
    <location>
        <begin position="1360"/>
        <end position="1381"/>
    </location>
</feature>
<feature type="domain" description="ABC1 atypical kinase-like" evidence="2">
    <location>
        <begin position="354"/>
        <end position="598"/>
    </location>
</feature>
<feature type="compositionally biased region" description="Low complexity" evidence="1">
    <location>
        <begin position="1233"/>
        <end position="1242"/>
    </location>
</feature>
<organism evidence="3 4">
    <name type="scientific">Polarella glacialis</name>
    <name type="common">Dinoflagellate</name>
    <dbReference type="NCBI Taxonomy" id="89957"/>
    <lineage>
        <taxon>Eukaryota</taxon>
        <taxon>Sar</taxon>
        <taxon>Alveolata</taxon>
        <taxon>Dinophyceae</taxon>
        <taxon>Suessiales</taxon>
        <taxon>Suessiaceae</taxon>
        <taxon>Polarella</taxon>
    </lineage>
</organism>
<feature type="compositionally biased region" description="Low complexity" evidence="1">
    <location>
        <begin position="1"/>
        <end position="10"/>
    </location>
</feature>
<dbReference type="OrthoDB" id="427480at2759"/>
<dbReference type="InterPro" id="IPR051130">
    <property type="entry name" value="Mito_struct-func_regulator"/>
</dbReference>
<feature type="compositionally biased region" description="Low complexity" evidence="1">
    <location>
        <begin position="1253"/>
        <end position="1272"/>
    </location>
</feature>
<dbReference type="Pfam" id="PF03109">
    <property type="entry name" value="ABC1"/>
    <property type="match status" value="1"/>
</dbReference>